<dbReference type="GO" id="GO:0034517">
    <property type="term" value="P:ribophagy"/>
    <property type="evidence" value="ECO:0007669"/>
    <property type="project" value="TreeGrafter"/>
</dbReference>
<evidence type="ECO:0000313" key="7">
    <source>
        <dbReference type="Proteomes" id="UP001050691"/>
    </source>
</evidence>
<feature type="domain" description="NTF2" evidence="5">
    <location>
        <begin position="25"/>
        <end position="141"/>
    </location>
</feature>
<gene>
    <name evidence="6" type="ORF">Clacol_009114</name>
</gene>
<dbReference type="Proteomes" id="UP001050691">
    <property type="component" value="Unassembled WGS sequence"/>
</dbReference>
<feature type="compositionally biased region" description="Gly residues" evidence="3">
    <location>
        <begin position="522"/>
        <end position="553"/>
    </location>
</feature>
<proteinExistence type="predicted"/>
<dbReference type="InterPro" id="IPR012677">
    <property type="entry name" value="Nucleotide-bd_a/b_plait_sf"/>
</dbReference>
<dbReference type="InterPro" id="IPR018222">
    <property type="entry name" value="Nuclear_transport_factor_2_euk"/>
</dbReference>
<keyword evidence="1 2" id="KW-0694">RNA-binding</keyword>
<dbReference type="EMBL" id="BPWL01000010">
    <property type="protein sequence ID" value="GJJ14846.1"/>
    <property type="molecule type" value="Genomic_DNA"/>
</dbReference>
<accession>A0AAV5APM8</accession>
<evidence type="ECO:0000256" key="2">
    <source>
        <dbReference type="PROSITE-ProRule" id="PRU00176"/>
    </source>
</evidence>
<feature type="compositionally biased region" description="Basic and acidic residues" evidence="3">
    <location>
        <begin position="490"/>
        <end position="501"/>
    </location>
</feature>
<feature type="compositionally biased region" description="Pro residues" evidence="3">
    <location>
        <begin position="267"/>
        <end position="279"/>
    </location>
</feature>
<feature type="region of interest" description="Disordered" evidence="3">
    <location>
        <begin position="490"/>
        <end position="553"/>
    </location>
</feature>
<dbReference type="PROSITE" id="PS50177">
    <property type="entry name" value="NTF2_DOMAIN"/>
    <property type="match status" value="1"/>
</dbReference>
<feature type="compositionally biased region" description="Low complexity" evidence="3">
    <location>
        <begin position="314"/>
        <end position="328"/>
    </location>
</feature>
<dbReference type="CDD" id="cd00590">
    <property type="entry name" value="RRM_SF"/>
    <property type="match status" value="1"/>
</dbReference>
<evidence type="ECO:0000313" key="6">
    <source>
        <dbReference type="EMBL" id="GJJ14846.1"/>
    </source>
</evidence>
<dbReference type="SMART" id="SM00360">
    <property type="entry name" value="RRM"/>
    <property type="match status" value="1"/>
</dbReference>
<dbReference type="FunFam" id="3.10.450.50:FF:000003">
    <property type="entry name" value="Nuclear transport factor 2 family protein"/>
    <property type="match status" value="1"/>
</dbReference>
<organism evidence="6 7">
    <name type="scientific">Clathrus columnatus</name>
    <dbReference type="NCBI Taxonomy" id="1419009"/>
    <lineage>
        <taxon>Eukaryota</taxon>
        <taxon>Fungi</taxon>
        <taxon>Dikarya</taxon>
        <taxon>Basidiomycota</taxon>
        <taxon>Agaricomycotina</taxon>
        <taxon>Agaricomycetes</taxon>
        <taxon>Phallomycetidae</taxon>
        <taxon>Phallales</taxon>
        <taxon>Clathraceae</taxon>
        <taxon>Clathrus</taxon>
    </lineage>
</organism>
<dbReference type="GO" id="GO:1990904">
    <property type="term" value="C:ribonucleoprotein complex"/>
    <property type="evidence" value="ECO:0007669"/>
    <property type="project" value="TreeGrafter"/>
</dbReference>
<dbReference type="InterPro" id="IPR032710">
    <property type="entry name" value="NTF2-like_dom_sf"/>
</dbReference>
<dbReference type="InterPro" id="IPR002075">
    <property type="entry name" value="NTF2_dom"/>
</dbReference>
<sequence>MATSAASSNNSAQSSLHANIIPSEVGWQFVPQYYMFVNKQPQKLHCFYTKSSTFIHGTEGEDGKPCFGQQEIHNKIISIGFQDCKVFIHSVDAQSSANGGIIIQVIGEMSNRGEPWRKFAQTFFLAPQPSGYFVLNDIFRFLKEESVEDEETEQTETVSPPAQVAQENTVEPAAPGVQAGHPTVAAAPFDAALPSHLQSQLKLGVFEANEVVVMEEKKPTVNGYHAPEPEPEIAPIPQAEPIKQAPVVEPTPPQPAEVQRPVTPQIAPKPAPSPSPVPTSPAISAAPSPAQPPATSVQPPAPAQSVTPPPPPSAATVVAKPTVAQQAPGPAVSKPAPKTWANLAAANSNKWGTQVAQDAKGVSAAAPAPAAPPPAPSVPAHSKTEHRGGDRESRDVHPAYQAALNVSTPQCYIKSVSEAVSHQALFNVLSSRFGPVKDLDIVRPKACAFVEFTTLDAARKAIITSLSHNAGGEGGIKIDLEGGGYTRINVETRKERSERTALRPRPGGQGQQGHGQSQSQERGGGGSGGGGSGFRGGGSRGGRGAGRGAGGKP</sequence>
<keyword evidence="7" id="KW-1185">Reference proteome</keyword>
<dbReference type="Pfam" id="PF02136">
    <property type="entry name" value="NTF2"/>
    <property type="match status" value="1"/>
</dbReference>
<feature type="region of interest" description="Disordered" evidence="3">
    <location>
        <begin position="246"/>
        <end position="336"/>
    </location>
</feature>
<evidence type="ECO:0000259" key="5">
    <source>
        <dbReference type="PROSITE" id="PS50177"/>
    </source>
</evidence>
<dbReference type="CDD" id="cd00780">
    <property type="entry name" value="NTF2"/>
    <property type="match status" value="1"/>
</dbReference>
<dbReference type="InterPro" id="IPR000504">
    <property type="entry name" value="RRM_dom"/>
</dbReference>
<dbReference type="PROSITE" id="PS50102">
    <property type="entry name" value="RRM"/>
    <property type="match status" value="1"/>
</dbReference>
<dbReference type="Gene3D" id="3.30.70.330">
    <property type="match status" value="1"/>
</dbReference>
<dbReference type="PANTHER" id="PTHR10693">
    <property type="entry name" value="RAS GTPASE-ACTIVATING PROTEIN-BINDING PROTEIN"/>
    <property type="match status" value="1"/>
</dbReference>
<dbReference type="Gene3D" id="3.10.450.50">
    <property type="match status" value="1"/>
</dbReference>
<feature type="region of interest" description="Disordered" evidence="3">
    <location>
        <begin position="351"/>
        <end position="394"/>
    </location>
</feature>
<dbReference type="PANTHER" id="PTHR10693:SF20">
    <property type="entry name" value="AT27578P"/>
    <property type="match status" value="1"/>
</dbReference>
<dbReference type="InterPro" id="IPR035979">
    <property type="entry name" value="RBD_domain_sf"/>
</dbReference>
<dbReference type="GO" id="GO:0016579">
    <property type="term" value="P:protein deubiquitination"/>
    <property type="evidence" value="ECO:0007669"/>
    <property type="project" value="TreeGrafter"/>
</dbReference>
<dbReference type="GO" id="GO:0003729">
    <property type="term" value="F:mRNA binding"/>
    <property type="evidence" value="ECO:0007669"/>
    <property type="project" value="TreeGrafter"/>
</dbReference>
<feature type="compositionally biased region" description="Pro residues" evidence="3">
    <location>
        <begin position="299"/>
        <end position="313"/>
    </location>
</feature>
<feature type="domain" description="RRM" evidence="4">
    <location>
        <begin position="409"/>
        <end position="495"/>
    </location>
</feature>
<name>A0AAV5APM8_9AGAM</name>
<dbReference type="SUPFAM" id="SSF54928">
    <property type="entry name" value="RNA-binding domain, RBD"/>
    <property type="match status" value="1"/>
</dbReference>
<dbReference type="GO" id="GO:1990861">
    <property type="term" value="C:Ubp3-Bre5 deubiquitination complex"/>
    <property type="evidence" value="ECO:0007669"/>
    <property type="project" value="TreeGrafter"/>
</dbReference>
<dbReference type="AlphaFoldDB" id="A0AAV5APM8"/>
<feature type="compositionally biased region" description="Basic and acidic residues" evidence="3">
    <location>
        <begin position="382"/>
        <end position="394"/>
    </location>
</feature>
<comment type="caution">
    <text evidence="6">The sequence shown here is derived from an EMBL/GenBank/DDBJ whole genome shotgun (WGS) entry which is preliminary data.</text>
</comment>
<dbReference type="GO" id="GO:0005829">
    <property type="term" value="C:cytosol"/>
    <property type="evidence" value="ECO:0007669"/>
    <property type="project" value="TreeGrafter"/>
</dbReference>
<evidence type="ECO:0000259" key="4">
    <source>
        <dbReference type="PROSITE" id="PS50102"/>
    </source>
</evidence>
<reference evidence="6" key="1">
    <citation type="submission" date="2021-10" db="EMBL/GenBank/DDBJ databases">
        <title>De novo Genome Assembly of Clathrus columnatus (Basidiomycota, Fungi) Using Illumina and Nanopore Sequence Data.</title>
        <authorList>
            <person name="Ogiso-Tanaka E."/>
            <person name="Itagaki H."/>
            <person name="Hosoya T."/>
            <person name="Hosaka K."/>
        </authorList>
    </citation>
    <scope>NUCLEOTIDE SEQUENCE</scope>
    <source>
        <strain evidence="6">MO-923</strain>
    </source>
</reference>
<evidence type="ECO:0000256" key="3">
    <source>
        <dbReference type="SAM" id="MobiDB-lite"/>
    </source>
</evidence>
<protein>
    <submittedName>
        <fullName evidence="6">Uncharacterized protein</fullName>
    </submittedName>
</protein>
<dbReference type="Pfam" id="PF00076">
    <property type="entry name" value="RRM_1"/>
    <property type="match status" value="1"/>
</dbReference>
<evidence type="ECO:0000256" key="1">
    <source>
        <dbReference type="ARBA" id="ARBA00022884"/>
    </source>
</evidence>
<dbReference type="SUPFAM" id="SSF54427">
    <property type="entry name" value="NTF2-like"/>
    <property type="match status" value="1"/>
</dbReference>
<feature type="compositionally biased region" description="Low complexity" evidence="3">
    <location>
        <begin position="280"/>
        <end position="298"/>
    </location>
</feature>
<dbReference type="InterPro" id="IPR039539">
    <property type="entry name" value="Ras_GTPase_bind_prot"/>
</dbReference>